<proteinExistence type="predicted"/>
<sequence>MPERIDLISLQSTWATSPTVVVSVDPASLEGEIVVDTEFVKGRKKISLHSDDIAEWAEVLEALDGEETGSWMEAAGRTVLTIEWDDEYDYLWVTIEDRVGSMATVRVQVGPDEYWLDDQFNRLARFREASPKLSS</sequence>
<dbReference type="Pfam" id="PF19384">
    <property type="entry name" value="DUF5959"/>
    <property type="match status" value="1"/>
</dbReference>
<dbReference type="Proteomes" id="UP001501427">
    <property type="component" value="Unassembled WGS sequence"/>
</dbReference>
<gene>
    <name evidence="2" type="ORF">F4557_002452</name>
    <name evidence="1" type="ORF">GCM10009546_56760</name>
</gene>
<reference evidence="2 3" key="2">
    <citation type="submission" date="2020-08" db="EMBL/GenBank/DDBJ databases">
        <title>Sequencing the genomes of 1000 actinobacteria strains.</title>
        <authorList>
            <person name="Klenk H.-P."/>
        </authorList>
    </citation>
    <scope>NUCLEOTIDE SEQUENCE [LARGE SCALE GENOMIC DNA]</scope>
    <source>
        <strain evidence="2 3">DSM 44772</strain>
    </source>
</reference>
<dbReference type="EMBL" id="JACHMV010000001">
    <property type="protein sequence ID" value="MBB4774034.1"/>
    <property type="molecule type" value="Genomic_DNA"/>
</dbReference>
<protein>
    <submittedName>
        <fullName evidence="2">Uncharacterized protein</fullName>
    </submittedName>
</protein>
<dbReference type="RefSeq" id="WP_184882490.1">
    <property type="nucleotide sequence ID" value="NZ_BAAAHD010000064.1"/>
</dbReference>
<dbReference type="EMBL" id="BAAAHD010000064">
    <property type="protein sequence ID" value="GAA0587032.1"/>
    <property type="molecule type" value="Genomic_DNA"/>
</dbReference>
<keyword evidence="4" id="KW-1185">Reference proteome</keyword>
<dbReference type="AlphaFoldDB" id="A0A7W7MXM3"/>
<accession>A0A7W7MXM3</accession>
<evidence type="ECO:0000313" key="1">
    <source>
        <dbReference type="EMBL" id="GAA0587032.1"/>
    </source>
</evidence>
<comment type="caution">
    <text evidence="2">The sequence shown here is derived from an EMBL/GenBank/DDBJ whole genome shotgun (WGS) entry which is preliminary data.</text>
</comment>
<evidence type="ECO:0000313" key="3">
    <source>
        <dbReference type="Proteomes" id="UP000549343"/>
    </source>
</evidence>
<reference evidence="1" key="3">
    <citation type="submission" date="2023-12" db="EMBL/GenBank/DDBJ databases">
        <authorList>
            <person name="Sun Q."/>
            <person name="Inoue M."/>
        </authorList>
    </citation>
    <scope>NUCLEOTIDE SEQUENCE</scope>
    <source>
        <strain evidence="1">JCM 10667</strain>
    </source>
</reference>
<evidence type="ECO:0000313" key="4">
    <source>
        <dbReference type="Proteomes" id="UP001501427"/>
    </source>
</evidence>
<name>A0A7W7MXM3_9ACTN</name>
<dbReference type="Proteomes" id="UP000549343">
    <property type="component" value="Unassembled WGS sequence"/>
</dbReference>
<dbReference type="InterPro" id="IPR046003">
    <property type="entry name" value="DUF5959"/>
</dbReference>
<evidence type="ECO:0000313" key="2">
    <source>
        <dbReference type="EMBL" id="MBB4774034.1"/>
    </source>
</evidence>
<organism evidence="2 3">
    <name type="scientific">Actinomadura livida</name>
    <dbReference type="NCBI Taxonomy" id="79909"/>
    <lineage>
        <taxon>Bacteria</taxon>
        <taxon>Bacillati</taxon>
        <taxon>Actinomycetota</taxon>
        <taxon>Actinomycetes</taxon>
        <taxon>Streptosporangiales</taxon>
        <taxon>Thermomonosporaceae</taxon>
        <taxon>Actinomadura</taxon>
    </lineage>
</organism>
<reference evidence="1 4" key="1">
    <citation type="journal article" date="2019" name="Int. J. Syst. Evol. Microbiol.">
        <title>The Global Catalogue of Microorganisms (GCM) 10K type strain sequencing project: providing services to taxonomists for standard genome sequencing and annotation.</title>
        <authorList>
            <consortium name="The Broad Institute Genomics Platform"/>
            <consortium name="The Broad Institute Genome Sequencing Center for Infectious Disease"/>
            <person name="Wu L."/>
            <person name="Ma J."/>
        </authorList>
    </citation>
    <scope>NUCLEOTIDE SEQUENCE [LARGE SCALE GENOMIC DNA]</scope>
    <source>
        <strain evidence="1 4">JCM 10667</strain>
    </source>
</reference>